<evidence type="ECO:0000313" key="1">
    <source>
        <dbReference type="EMBL" id="KKM92170.1"/>
    </source>
</evidence>
<gene>
    <name evidence="1" type="ORF">LCGC14_1221090</name>
</gene>
<dbReference type="AlphaFoldDB" id="A0A0F9NTJ1"/>
<protein>
    <submittedName>
        <fullName evidence="1">Uncharacterized protein</fullName>
    </submittedName>
</protein>
<accession>A0A0F9NTJ1</accession>
<dbReference type="EMBL" id="LAZR01006430">
    <property type="protein sequence ID" value="KKM92170.1"/>
    <property type="molecule type" value="Genomic_DNA"/>
</dbReference>
<sequence>MAIFDAMFEFMDDAELTGSSTTLYLPISTWKELDWVLADKEMGAGEPLWLNIRVGTTAYSSGTTDTDTATFKLFADDTSAGQDANSVEIASSGPIAMSALTAGDWILRQPLKYNCDDERYLTIGAVFSDNISAGTVDAWLDHGPQSSYDTQVANSNI</sequence>
<name>A0A0F9NTJ1_9ZZZZ</name>
<dbReference type="InterPro" id="IPR048922">
    <property type="entry name" value="Bbp16"/>
</dbReference>
<dbReference type="Pfam" id="PF21190">
    <property type="entry name" value="Bbp16"/>
    <property type="match status" value="1"/>
</dbReference>
<comment type="caution">
    <text evidence="1">The sequence shown here is derived from an EMBL/GenBank/DDBJ whole genome shotgun (WGS) entry which is preliminary data.</text>
</comment>
<reference evidence="1" key="1">
    <citation type="journal article" date="2015" name="Nature">
        <title>Complex archaea that bridge the gap between prokaryotes and eukaryotes.</title>
        <authorList>
            <person name="Spang A."/>
            <person name="Saw J.H."/>
            <person name="Jorgensen S.L."/>
            <person name="Zaremba-Niedzwiedzka K."/>
            <person name="Martijn J."/>
            <person name="Lind A.E."/>
            <person name="van Eijk R."/>
            <person name="Schleper C."/>
            <person name="Guy L."/>
            <person name="Ettema T.J."/>
        </authorList>
    </citation>
    <scope>NUCLEOTIDE SEQUENCE</scope>
</reference>
<dbReference type="Gene3D" id="2.60.120.1110">
    <property type="match status" value="1"/>
</dbReference>
<organism evidence="1">
    <name type="scientific">marine sediment metagenome</name>
    <dbReference type="NCBI Taxonomy" id="412755"/>
    <lineage>
        <taxon>unclassified sequences</taxon>
        <taxon>metagenomes</taxon>
        <taxon>ecological metagenomes</taxon>
    </lineage>
</organism>
<proteinExistence type="predicted"/>